<dbReference type="Proteomes" id="UP000572212">
    <property type="component" value="Unassembled WGS sequence"/>
</dbReference>
<reference evidence="2 3" key="1">
    <citation type="submission" date="2020-08" db="EMBL/GenBank/DDBJ databases">
        <title>Genomic Encyclopedia of Type Strains, Phase IV (KMG-IV): sequencing the most valuable type-strain genomes for metagenomic binning, comparative biology and taxonomic classification.</title>
        <authorList>
            <person name="Goeker M."/>
        </authorList>
    </citation>
    <scope>NUCLEOTIDE SEQUENCE [LARGE SCALE GENOMIC DNA]</scope>
    <source>
        <strain evidence="2 3">DSM 11805</strain>
    </source>
</reference>
<dbReference type="RefSeq" id="WP_184250816.1">
    <property type="nucleotide sequence ID" value="NZ_BAAACU010000003.1"/>
</dbReference>
<evidence type="ECO:0000256" key="1">
    <source>
        <dbReference type="SAM" id="SignalP"/>
    </source>
</evidence>
<keyword evidence="1" id="KW-0732">Signal</keyword>
<dbReference type="AlphaFoldDB" id="A0A841RN07"/>
<feature type="chain" id="PRO_5032436898" description="Lactococcin 972 family bacteriocin" evidence="1">
    <location>
        <begin position="25"/>
        <end position="100"/>
    </location>
</feature>
<comment type="caution">
    <text evidence="2">The sequence shown here is derived from an EMBL/GenBank/DDBJ whole genome shotgun (WGS) entry which is preliminary data.</text>
</comment>
<accession>A0A841RN07</accession>
<proteinExistence type="predicted"/>
<protein>
    <recommendedName>
        <fullName evidence="4">Lactococcin 972 family bacteriocin</fullName>
    </recommendedName>
</protein>
<dbReference type="EMBL" id="JACHON010000025">
    <property type="protein sequence ID" value="MBB6514211.1"/>
    <property type="molecule type" value="Genomic_DNA"/>
</dbReference>
<sequence length="100" mass="11420">MKNIKKIIITVMALLVLVPLSISAAIPGTQLVYKGGQTGTHVYSDIHDTKPNDSTKYKVWAAVKVCGNTYNSGWKNDKAYKEAKRKWYCNETSHYDYYKR</sequence>
<keyword evidence="3" id="KW-1185">Reference proteome</keyword>
<name>A0A841RN07_9BACI</name>
<organism evidence="2 3">
    <name type="scientific">Gracilibacillus halotolerans</name>
    <dbReference type="NCBI Taxonomy" id="74386"/>
    <lineage>
        <taxon>Bacteria</taxon>
        <taxon>Bacillati</taxon>
        <taxon>Bacillota</taxon>
        <taxon>Bacilli</taxon>
        <taxon>Bacillales</taxon>
        <taxon>Bacillaceae</taxon>
        <taxon>Gracilibacillus</taxon>
    </lineage>
</organism>
<feature type="signal peptide" evidence="1">
    <location>
        <begin position="1"/>
        <end position="24"/>
    </location>
</feature>
<gene>
    <name evidence="2" type="ORF">GGQ92_003033</name>
</gene>
<evidence type="ECO:0000313" key="2">
    <source>
        <dbReference type="EMBL" id="MBB6514211.1"/>
    </source>
</evidence>
<evidence type="ECO:0008006" key="4">
    <source>
        <dbReference type="Google" id="ProtNLM"/>
    </source>
</evidence>
<evidence type="ECO:0000313" key="3">
    <source>
        <dbReference type="Proteomes" id="UP000572212"/>
    </source>
</evidence>